<proteinExistence type="predicted"/>
<dbReference type="AlphaFoldDB" id="A0A426YPW2"/>
<evidence type="ECO:0000313" key="1">
    <source>
        <dbReference type="EMBL" id="RRT53771.1"/>
    </source>
</evidence>
<accession>A0A426YPW2</accession>
<organism evidence="1 2">
    <name type="scientific">Ensete ventricosum</name>
    <name type="common">Abyssinian banana</name>
    <name type="synonym">Musa ensete</name>
    <dbReference type="NCBI Taxonomy" id="4639"/>
    <lineage>
        <taxon>Eukaryota</taxon>
        <taxon>Viridiplantae</taxon>
        <taxon>Streptophyta</taxon>
        <taxon>Embryophyta</taxon>
        <taxon>Tracheophyta</taxon>
        <taxon>Spermatophyta</taxon>
        <taxon>Magnoliopsida</taxon>
        <taxon>Liliopsida</taxon>
        <taxon>Zingiberales</taxon>
        <taxon>Musaceae</taxon>
        <taxon>Ensete</taxon>
    </lineage>
</organism>
<comment type="caution">
    <text evidence="1">The sequence shown here is derived from an EMBL/GenBank/DDBJ whole genome shotgun (WGS) entry which is preliminary data.</text>
</comment>
<gene>
    <name evidence="1" type="ORF">B296_00039659</name>
</gene>
<reference evidence="1 2" key="1">
    <citation type="journal article" date="2014" name="Agronomy (Basel)">
        <title>A Draft Genome Sequence for Ensete ventricosum, the Drought-Tolerant Tree Against Hunger.</title>
        <authorList>
            <person name="Harrison J."/>
            <person name="Moore K.A."/>
            <person name="Paszkiewicz K."/>
            <person name="Jones T."/>
            <person name="Grant M."/>
            <person name="Ambacheew D."/>
            <person name="Muzemil S."/>
            <person name="Studholme D.J."/>
        </authorList>
    </citation>
    <scope>NUCLEOTIDE SEQUENCE [LARGE SCALE GENOMIC DNA]</scope>
</reference>
<dbReference type="EMBL" id="AMZH03010960">
    <property type="protein sequence ID" value="RRT53771.1"/>
    <property type="molecule type" value="Genomic_DNA"/>
</dbReference>
<name>A0A426YPW2_ENSVE</name>
<sequence>MSDGTFIGFESASTVFTMRHRRGGVASRGEFTWAHIVVQFNAICGGAGAEEDPRGGVDDADVGGCGLWLTLYGVFDRGFAGSVGLCR</sequence>
<evidence type="ECO:0000313" key="2">
    <source>
        <dbReference type="Proteomes" id="UP000287651"/>
    </source>
</evidence>
<protein>
    <submittedName>
        <fullName evidence="1">Uncharacterized protein</fullName>
    </submittedName>
</protein>
<dbReference type="Proteomes" id="UP000287651">
    <property type="component" value="Unassembled WGS sequence"/>
</dbReference>